<dbReference type="EMBL" id="CAACVJ010000235">
    <property type="protein sequence ID" value="VEP15137.1"/>
    <property type="molecule type" value="Genomic_DNA"/>
</dbReference>
<feature type="domain" description="Transposase IS4-like" evidence="1">
    <location>
        <begin position="52"/>
        <end position="159"/>
    </location>
</feature>
<protein>
    <recommendedName>
        <fullName evidence="1">Transposase IS4-like domain-containing protein</fullName>
    </recommendedName>
</protein>
<organism evidence="2 3">
    <name type="scientific">Hyella patelloides LEGE 07179</name>
    <dbReference type="NCBI Taxonomy" id="945734"/>
    <lineage>
        <taxon>Bacteria</taxon>
        <taxon>Bacillati</taxon>
        <taxon>Cyanobacteriota</taxon>
        <taxon>Cyanophyceae</taxon>
        <taxon>Pleurocapsales</taxon>
        <taxon>Hyellaceae</taxon>
        <taxon>Hyella</taxon>
    </lineage>
</organism>
<dbReference type="AlphaFoldDB" id="A0A563VUM2"/>
<proteinExistence type="predicted"/>
<dbReference type="InterPro" id="IPR002559">
    <property type="entry name" value="Transposase_11"/>
</dbReference>
<keyword evidence="3" id="KW-1185">Reference proteome</keyword>
<evidence type="ECO:0000259" key="1">
    <source>
        <dbReference type="Pfam" id="PF01609"/>
    </source>
</evidence>
<dbReference type="Proteomes" id="UP000320055">
    <property type="component" value="Unassembled WGS sequence"/>
</dbReference>
<dbReference type="GO" id="GO:0006313">
    <property type="term" value="P:DNA transposition"/>
    <property type="evidence" value="ECO:0007669"/>
    <property type="project" value="InterPro"/>
</dbReference>
<evidence type="ECO:0000313" key="3">
    <source>
        <dbReference type="Proteomes" id="UP000320055"/>
    </source>
</evidence>
<evidence type="ECO:0000313" key="2">
    <source>
        <dbReference type="EMBL" id="VEP15137.1"/>
    </source>
</evidence>
<reference evidence="2 3" key="1">
    <citation type="submission" date="2019-01" db="EMBL/GenBank/DDBJ databases">
        <authorList>
            <person name="Brito A."/>
        </authorList>
    </citation>
    <scope>NUCLEOTIDE SEQUENCE [LARGE SCALE GENOMIC DNA]</scope>
    <source>
        <strain evidence="2">1</strain>
    </source>
</reference>
<sequence length="166" mass="19221">MFLLIDLSIIINSDLHHERNHSRSHASLQRIDGVKSLITRSADSSTTRSLLTKKLYSGKQRRHTLKTQVLFGQKTHKIICLAYSKGKSAPPMLGKPQLYRRSKHDFKLFKNSQTKFHKFLKVIADKGYQGIAKLHDLSQTPIKKPRGKKLTKTQKKYNRVQFFFTT</sequence>
<accession>A0A563VUM2</accession>
<dbReference type="GO" id="GO:0003677">
    <property type="term" value="F:DNA binding"/>
    <property type="evidence" value="ECO:0007669"/>
    <property type="project" value="InterPro"/>
</dbReference>
<dbReference type="Pfam" id="PF01609">
    <property type="entry name" value="DDE_Tnp_1"/>
    <property type="match status" value="1"/>
</dbReference>
<dbReference type="GO" id="GO:0004803">
    <property type="term" value="F:transposase activity"/>
    <property type="evidence" value="ECO:0007669"/>
    <property type="project" value="InterPro"/>
</dbReference>
<name>A0A563VUM2_9CYAN</name>
<gene>
    <name evidence="2" type="ORF">H1P_310038</name>
</gene>